<keyword evidence="4 7" id="KW-0238">DNA-binding</keyword>
<protein>
    <submittedName>
        <fullName evidence="10">PhoP family transcriptional regulator</fullName>
    </submittedName>
</protein>
<dbReference type="InterPro" id="IPR036388">
    <property type="entry name" value="WH-like_DNA-bd_sf"/>
</dbReference>
<dbReference type="Gene3D" id="1.10.10.10">
    <property type="entry name" value="Winged helix-like DNA-binding domain superfamily/Winged helix DNA-binding domain"/>
    <property type="match status" value="1"/>
</dbReference>
<evidence type="ECO:0000256" key="3">
    <source>
        <dbReference type="ARBA" id="ARBA00023015"/>
    </source>
</evidence>
<dbReference type="GO" id="GO:0000976">
    <property type="term" value="F:transcription cis-regulatory region binding"/>
    <property type="evidence" value="ECO:0007669"/>
    <property type="project" value="TreeGrafter"/>
</dbReference>
<evidence type="ECO:0000313" key="11">
    <source>
        <dbReference type="Proteomes" id="UP000035481"/>
    </source>
</evidence>
<dbReference type="GO" id="GO:0006355">
    <property type="term" value="P:regulation of DNA-templated transcription"/>
    <property type="evidence" value="ECO:0007669"/>
    <property type="project" value="InterPro"/>
</dbReference>
<evidence type="ECO:0000256" key="5">
    <source>
        <dbReference type="ARBA" id="ARBA00023163"/>
    </source>
</evidence>
<dbReference type="SMART" id="SM00862">
    <property type="entry name" value="Trans_reg_C"/>
    <property type="match status" value="1"/>
</dbReference>
<dbReference type="GO" id="GO:0000156">
    <property type="term" value="F:phosphorelay response regulator activity"/>
    <property type="evidence" value="ECO:0007669"/>
    <property type="project" value="TreeGrafter"/>
</dbReference>
<reference evidence="10 11" key="1">
    <citation type="journal article" date="2015" name="Antonie Van Leeuwenhoek">
        <title>A phylogenomic and molecular marker based taxonomic framework for the order Xanthomonadales: proposal to transfer the families Algiphilaceae and Solimonadaceae to the order Nevskiales ord. nov. and to create a new family within the order Xanthomonadales, the family Rhodanobacteraceae fam. nov., containing the genus Rhodanobacter and its closest relatives.</title>
        <authorList>
            <person name="Naushad S."/>
            <person name="Adeolu M."/>
            <person name="Wong S."/>
            <person name="Sohail M."/>
            <person name="Schellhorn H.E."/>
            <person name="Gupta R.S."/>
        </authorList>
    </citation>
    <scope>NUCLEOTIDE SEQUENCE [LARGE SCALE GENOMIC DNA]</scope>
    <source>
        <strain evidence="10 11">DSM 16301</strain>
    </source>
</reference>
<dbReference type="Pfam" id="PF00486">
    <property type="entry name" value="Trans_reg_C"/>
    <property type="match status" value="1"/>
</dbReference>
<dbReference type="PANTHER" id="PTHR48111">
    <property type="entry name" value="REGULATOR OF RPOS"/>
    <property type="match status" value="1"/>
</dbReference>
<name>A0A0G9HA27_9GAMM</name>
<dbReference type="SUPFAM" id="SSF46894">
    <property type="entry name" value="C-terminal effector domain of the bipartite response regulators"/>
    <property type="match status" value="1"/>
</dbReference>
<evidence type="ECO:0000256" key="7">
    <source>
        <dbReference type="PROSITE-ProRule" id="PRU01091"/>
    </source>
</evidence>
<evidence type="ECO:0000256" key="6">
    <source>
        <dbReference type="PROSITE-ProRule" id="PRU00169"/>
    </source>
</evidence>
<dbReference type="Proteomes" id="UP000035481">
    <property type="component" value="Unassembled WGS sequence"/>
</dbReference>
<sequence length="229" mass="25140">MAILEDDTQLREGILVPGLRYFGFEVTGVATAAELYRAMLAKDMDMVVLDVGLPGEDGISVLANLRELSNLGVVMITADGNASGHVAALAHGADAFLAKPVDVEILAATLHSLGRRMAIEERDLQAAAHSGKWQLDTEDWCLSTPAGKAVPLTAPERCILRILMASRDRPVSRDELIDALRRDVHDFEPKRIEMMIHRLRRKAQAASGVQFPLLTLRGHGYLFQELVDH</sequence>
<evidence type="ECO:0000256" key="4">
    <source>
        <dbReference type="ARBA" id="ARBA00023125"/>
    </source>
</evidence>
<comment type="caution">
    <text evidence="10">The sequence shown here is derived from an EMBL/GenBank/DDBJ whole genome shotgun (WGS) entry which is preliminary data.</text>
</comment>
<dbReference type="InterPro" id="IPR016032">
    <property type="entry name" value="Sig_transdc_resp-reg_C-effctor"/>
</dbReference>
<dbReference type="InterPro" id="IPR001867">
    <property type="entry name" value="OmpR/PhoB-type_DNA-bd"/>
</dbReference>
<feature type="DNA-binding region" description="OmpR/PhoB-type" evidence="7">
    <location>
        <begin position="125"/>
        <end position="225"/>
    </location>
</feature>
<organism evidence="10 11">
    <name type="scientific">Dyella japonica DSM 16301</name>
    <dbReference type="NCBI Taxonomy" id="1440762"/>
    <lineage>
        <taxon>Bacteria</taxon>
        <taxon>Pseudomonadati</taxon>
        <taxon>Pseudomonadota</taxon>
        <taxon>Gammaproteobacteria</taxon>
        <taxon>Lysobacterales</taxon>
        <taxon>Rhodanobacteraceae</taxon>
        <taxon>Dyella</taxon>
    </lineage>
</organism>
<dbReference type="GO" id="GO:0005829">
    <property type="term" value="C:cytosol"/>
    <property type="evidence" value="ECO:0007669"/>
    <property type="project" value="TreeGrafter"/>
</dbReference>
<dbReference type="AlphaFoldDB" id="A0A0G9HA27"/>
<dbReference type="EMBL" id="JPLA01000001">
    <property type="protein sequence ID" value="KLD66109.1"/>
    <property type="molecule type" value="Genomic_DNA"/>
</dbReference>
<dbReference type="Gene3D" id="3.40.50.2300">
    <property type="match status" value="1"/>
</dbReference>
<keyword evidence="1 6" id="KW-0597">Phosphoprotein</keyword>
<evidence type="ECO:0000313" key="10">
    <source>
        <dbReference type="EMBL" id="KLD66109.1"/>
    </source>
</evidence>
<dbReference type="Pfam" id="PF00072">
    <property type="entry name" value="Response_reg"/>
    <property type="match status" value="1"/>
</dbReference>
<feature type="modified residue" description="4-aspartylphosphate" evidence="6">
    <location>
        <position position="50"/>
    </location>
</feature>
<dbReference type="GO" id="GO:0032993">
    <property type="term" value="C:protein-DNA complex"/>
    <property type="evidence" value="ECO:0007669"/>
    <property type="project" value="TreeGrafter"/>
</dbReference>
<evidence type="ECO:0000256" key="1">
    <source>
        <dbReference type="ARBA" id="ARBA00022553"/>
    </source>
</evidence>
<dbReference type="STRING" id="1440762.Y882_00015"/>
<feature type="domain" description="Response regulatory" evidence="8">
    <location>
        <begin position="1"/>
        <end position="114"/>
    </location>
</feature>
<dbReference type="InterPro" id="IPR011006">
    <property type="entry name" value="CheY-like_superfamily"/>
</dbReference>
<keyword evidence="5" id="KW-0804">Transcription</keyword>
<dbReference type="PANTHER" id="PTHR48111:SF1">
    <property type="entry name" value="TWO-COMPONENT RESPONSE REGULATOR ORR33"/>
    <property type="match status" value="1"/>
</dbReference>
<dbReference type="SUPFAM" id="SSF52172">
    <property type="entry name" value="CheY-like"/>
    <property type="match status" value="1"/>
</dbReference>
<keyword evidence="2" id="KW-0902">Two-component regulatory system</keyword>
<evidence type="ECO:0000259" key="9">
    <source>
        <dbReference type="PROSITE" id="PS51755"/>
    </source>
</evidence>
<feature type="domain" description="OmpR/PhoB-type" evidence="9">
    <location>
        <begin position="125"/>
        <end position="225"/>
    </location>
</feature>
<evidence type="ECO:0000256" key="2">
    <source>
        <dbReference type="ARBA" id="ARBA00023012"/>
    </source>
</evidence>
<gene>
    <name evidence="10" type="ORF">Y882_00015</name>
</gene>
<dbReference type="InterPro" id="IPR001789">
    <property type="entry name" value="Sig_transdc_resp-reg_receiver"/>
</dbReference>
<dbReference type="PROSITE" id="PS50110">
    <property type="entry name" value="RESPONSE_REGULATORY"/>
    <property type="match status" value="1"/>
</dbReference>
<dbReference type="PROSITE" id="PS51755">
    <property type="entry name" value="OMPR_PHOB"/>
    <property type="match status" value="1"/>
</dbReference>
<keyword evidence="3" id="KW-0805">Transcription regulation</keyword>
<proteinExistence type="predicted"/>
<dbReference type="SMART" id="SM00448">
    <property type="entry name" value="REC"/>
    <property type="match status" value="1"/>
</dbReference>
<evidence type="ECO:0000259" key="8">
    <source>
        <dbReference type="PROSITE" id="PS50110"/>
    </source>
</evidence>
<dbReference type="PATRIC" id="fig|1440762.4.peg.3"/>
<accession>A0A0G9HA27</accession>
<dbReference type="InterPro" id="IPR039420">
    <property type="entry name" value="WalR-like"/>
</dbReference>
<dbReference type="CDD" id="cd00383">
    <property type="entry name" value="trans_reg_C"/>
    <property type="match status" value="1"/>
</dbReference>